<keyword evidence="3" id="KW-1185">Reference proteome</keyword>
<evidence type="ECO:0000256" key="1">
    <source>
        <dbReference type="SAM" id="MobiDB-lite"/>
    </source>
</evidence>
<feature type="compositionally biased region" description="Low complexity" evidence="1">
    <location>
        <begin position="204"/>
        <end position="215"/>
    </location>
</feature>
<feature type="region of interest" description="Disordered" evidence="1">
    <location>
        <begin position="175"/>
        <end position="223"/>
    </location>
</feature>
<dbReference type="EMBL" id="JAPDRK010000004">
    <property type="protein sequence ID" value="KAJ9613582.1"/>
    <property type="molecule type" value="Genomic_DNA"/>
</dbReference>
<evidence type="ECO:0000313" key="3">
    <source>
        <dbReference type="Proteomes" id="UP001172673"/>
    </source>
</evidence>
<comment type="caution">
    <text evidence="2">The sequence shown here is derived from an EMBL/GenBank/DDBJ whole genome shotgun (WGS) entry which is preliminary data.</text>
</comment>
<accession>A0AA39CMD2</accession>
<name>A0AA39CMD2_9EURO</name>
<dbReference type="AlphaFoldDB" id="A0AA39CMD2"/>
<organism evidence="2 3">
    <name type="scientific">Cladophialophora chaetospira</name>
    <dbReference type="NCBI Taxonomy" id="386627"/>
    <lineage>
        <taxon>Eukaryota</taxon>
        <taxon>Fungi</taxon>
        <taxon>Dikarya</taxon>
        <taxon>Ascomycota</taxon>
        <taxon>Pezizomycotina</taxon>
        <taxon>Eurotiomycetes</taxon>
        <taxon>Chaetothyriomycetidae</taxon>
        <taxon>Chaetothyriales</taxon>
        <taxon>Herpotrichiellaceae</taxon>
        <taxon>Cladophialophora</taxon>
    </lineage>
</organism>
<evidence type="ECO:0000313" key="2">
    <source>
        <dbReference type="EMBL" id="KAJ9613582.1"/>
    </source>
</evidence>
<feature type="compositionally biased region" description="Polar residues" evidence="1">
    <location>
        <begin position="177"/>
        <end position="203"/>
    </location>
</feature>
<protein>
    <submittedName>
        <fullName evidence="2">Uncharacterized protein</fullName>
    </submittedName>
</protein>
<reference evidence="2" key="1">
    <citation type="submission" date="2022-10" db="EMBL/GenBank/DDBJ databases">
        <title>Culturing micro-colonial fungi from biological soil crusts in the Mojave desert and describing Neophaeococcomyces mojavensis, and introducing the new genera and species Taxawa tesnikishii.</title>
        <authorList>
            <person name="Kurbessoian T."/>
            <person name="Stajich J.E."/>
        </authorList>
    </citation>
    <scope>NUCLEOTIDE SEQUENCE</scope>
    <source>
        <strain evidence="2">TK_41</strain>
    </source>
</reference>
<feature type="region of interest" description="Disordered" evidence="1">
    <location>
        <begin position="237"/>
        <end position="257"/>
    </location>
</feature>
<proteinExistence type="predicted"/>
<sequence length="257" mass="28779">MGKVQIHEHTTSYQAITTKSPHGLQCLKKLFLEYDNETPSRASLDSLLARDFTDNENESERSIGREESIENIISNRKRCSRHQMDLKRAVCIEHDAKRQEVLFEGVRFMLFPFEDDRGLELPIVEDKGDWIRVPFSGRIEVRTKENRYTLKEAVIEIVSRRWTVDNSQLVKRELMSNRRSQSRTATATGPVSPISSPSETLLRSQSTGQSQSSQSHIGLPGGMSELPAALSGLVVHDTKSLPPYPGSVAGSSVDGRA</sequence>
<gene>
    <name evidence="2" type="ORF">H2200_003524</name>
</gene>
<dbReference type="Proteomes" id="UP001172673">
    <property type="component" value="Unassembled WGS sequence"/>
</dbReference>